<evidence type="ECO:0000256" key="3">
    <source>
        <dbReference type="ARBA" id="ARBA00023125"/>
    </source>
</evidence>
<feature type="domain" description="Tyr recombinase" evidence="5">
    <location>
        <begin position="185"/>
        <end position="382"/>
    </location>
</feature>
<dbReference type="SUPFAM" id="SSF56349">
    <property type="entry name" value="DNA breaking-rejoining enzymes"/>
    <property type="match status" value="1"/>
</dbReference>
<dbReference type="GO" id="GO:0006310">
    <property type="term" value="P:DNA recombination"/>
    <property type="evidence" value="ECO:0007669"/>
    <property type="project" value="UniProtKB-KW"/>
</dbReference>
<reference evidence="6" key="2">
    <citation type="submission" date="2023-01" db="EMBL/GenBank/DDBJ databases">
        <title>Draft genome sequence of Paraferrimonas sedimenticola strain NBRC 101628.</title>
        <authorList>
            <person name="Sun Q."/>
            <person name="Mori K."/>
        </authorList>
    </citation>
    <scope>NUCLEOTIDE SEQUENCE</scope>
    <source>
        <strain evidence="6">NBRC 101628</strain>
    </source>
</reference>
<dbReference type="InterPro" id="IPR010998">
    <property type="entry name" value="Integrase_recombinase_N"/>
</dbReference>
<protein>
    <submittedName>
        <fullName evidence="6">Phage-related integrase</fullName>
    </submittedName>
</protein>
<keyword evidence="3" id="KW-0238">DNA-binding</keyword>
<dbReference type="PANTHER" id="PTHR30629:SF2">
    <property type="entry name" value="PROPHAGE INTEGRASE INTS-RELATED"/>
    <property type="match status" value="1"/>
</dbReference>
<dbReference type="InterPro" id="IPR011010">
    <property type="entry name" value="DNA_brk_join_enz"/>
</dbReference>
<dbReference type="GO" id="GO:0015074">
    <property type="term" value="P:DNA integration"/>
    <property type="evidence" value="ECO:0007669"/>
    <property type="project" value="UniProtKB-KW"/>
</dbReference>
<dbReference type="Gene3D" id="1.10.150.130">
    <property type="match status" value="1"/>
</dbReference>
<reference evidence="6" key="1">
    <citation type="journal article" date="2014" name="Int. J. Syst. Evol. Microbiol.">
        <title>Complete genome sequence of Corynebacterium casei LMG S-19264T (=DSM 44701T), isolated from a smear-ripened cheese.</title>
        <authorList>
            <consortium name="US DOE Joint Genome Institute (JGI-PGF)"/>
            <person name="Walter F."/>
            <person name="Albersmeier A."/>
            <person name="Kalinowski J."/>
            <person name="Ruckert C."/>
        </authorList>
    </citation>
    <scope>NUCLEOTIDE SEQUENCE</scope>
    <source>
        <strain evidence="6">NBRC 101628</strain>
    </source>
</reference>
<dbReference type="InterPro" id="IPR038488">
    <property type="entry name" value="Integrase_DNA-bd_sf"/>
</dbReference>
<evidence type="ECO:0000313" key="6">
    <source>
        <dbReference type="EMBL" id="GLP95341.1"/>
    </source>
</evidence>
<proteinExistence type="inferred from homology"/>
<dbReference type="Proteomes" id="UP001161422">
    <property type="component" value="Unassembled WGS sequence"/>
</dbReference>
<dbReference type="Gene3D" id="1.10.443.10">
    <property type="entry name" value="Intergrase catalytic core"/>
    <property type="match status" value="1"/>
</dbReference>
<keyword evidence="4" id="KW-0233">DNA recombination</keyword>
<dbReference type="InterPro" id="IPR053876">
    <property type="entry name" value="Phage_int_M"/>
</dbReference>
<evidence type="ECO:0000256" key="1">
    <source>
        <dbReference type="ARBA" id="ARBA00008857"/>
    </source>
</evidence>
<name>A0AA37RTH9_9GAMM</name>
<keyword evidence="2" id="KW-0229">DNA integration</keyword>
<evidence type="ECO:0000256" key="2">
    <source>
        <dbReference type="ARBA" id="ARBA00022908"/>
    </source>
</evidence>
<dbReference type="Gene3D" id="3.30.160.390">
    <property type="entry name" value="Integrase, DNA-binding domain"/>
    <property type="match status" value="1"/>
</dbReference>
<evidence type="ECO:0000259" key="5">
    <source>
        <dbReference type="PROSITE" id="PS51898"/>
    </source>
</evidence>
<dbReference type="PROSITE" id="PS51898">
    <property type="entry name" value="TYR_RECOMBINASE"/>
    <property type="match status" value="1"/>
</dbReference>
<gene>
    <name evidence="6" type="ORF">GCM10007895_06470</name>
</gene>
<dbReference type="Pfam" id="PF22022">
    <property type="entry name" value="Phage_int_M"/>
    <property type="match status" value="1"/>
</dbReference>
<dbReference type="InterPro" id="IPR050808">
    <property type="entry name" value="Phage_Integrase"/>
</dbReference>
<dbReference type="RefSeq" id="WP_095506663.1">
    <property type="nucleotide sequence ID" value="NZ_BSNC01000002.1"/>
</dbReference>
<dbReference type="PANTHER" id="PTHR30629">
    <property type="entry name" value="PROPHAGE INTEGRASE"/>
    <property type="match status" value="1"/>
</dbReference>
<dbReference type="Pfam" id="PF00589">
    <property type="entry name" value="Phage_integrase"/>
    <property type="match status" value="1"/>
</dbReference>
<comment type="similarity">
    <text evidence="1">Belongs to the 'phage' integrase family.</text>
</comment>
<dbReference type="AlphaFoldDB" id="A0AA37RTH9"/>
<comment type="caution">
    <text evidence="6">The sequence shown here is derived from an EMBL/GenBank/DDBJ whole genome shotgun (WGS) entry which is preliminary data.</text>
</comment>
<dbReference type="CDD" id="cd00801">
    <property type="entry name" value="INT_P4_C"/>
    <property type="match status" value="1"/>
</dbReference>
<evidence type="ECO:0000313" key="7">
    <source>
        <dbReference type="Proteomes" id="UP001161422"/>
    </source>
</evidence>
<organism evidence="6 7">
    <name type="scientific">Paraferrimonas sedimenticola</name>
    <dbReference type="NCBI Taxonomy" id="375674"/>
    <lineage>
        <taxon>Bacteria</taxon>
        <taxon>Pseudomonadati</taxon>
        <taxon>Pseudomonadota</taxon>
        <taxon>Gammaproteobacteria</taxon>
        <taxon>Alteromonadales</taxon>
        <taxon>Ferrimonadaceae</taxon>
        <taxon>Paraferrimonas</taxon>
    </lineage>
</organism>
<dbReference type="EMBL" id="BSNC01000002">
    <property type="protein sequence ID" value="GLP95341.1"/>
    <property type="molecule type" value="Genomic_DNA"/>
</dbReference>
<evidence type="ECO:0000256" key="4">
    <source>
        <dbReference type="ARBA" id="ARBA00023172"/>
    </source>
</evidence>
<accession>A0AA37RTH9</accession>
<keyword evidence="7" id="KW-1185">Reference proteome</keyword>
<dbReference type="InterPro" id="IPR013762">
    <property type="entry name" value="Integrase-like_cat_sf"/>
</dbReference>
<dbReference type="GO" id="GO:0003677">
    <property type="term" value="F:DNA binding"/>
    <property type="evidence" value="ECO:0007669"/>
    <property type="project" value="UniProtKB-KW"/>
</dbReference>
<sequence length="408" mass="46388">MATGSRHTRTPLGDGVYKRITTTGAVAYELRYTINGRRRFYTLNATTKTLAKEEAATIKKRIRTEGFDPVAEKKRLDRSELKTVNDLFVVWQQDNEKRLEHPHIPARYYNDKMKPYIGELAIGKVTPLDIKRIIEKEANRGKLTSANKTLIHAKQLFNTAIKLGLITANPAAAFKTSDAGGKETPGERALSFDEVAHAFGVFREHRDRFTRDNYLFVAITLCLGIRKSELVKAQWSEFDLKDGCWYIDASRTKTRKGICVPLPKPVIAWLEELKIRACGSDYVLPPRRKSKSPHVSQDTVNHAVAKLFGKKVDGNKKPLPNVMGDLEYFHIHDLRRTCRTLLSELKVDSRTAEMCLNHKIKGTEGIYDRYTAFDERLSALTKLAERIAPIVNNTSNVLELKHGQRRLD</sequence>
<dbReference type="InterPro" id="IPR002104">
    <property type="entry name" value="Integrase_catalytic"/>
</dbReference>